<gene>
    <name evidence="2" type="ORF">GCM10007390_35820</name>
</gene>
<feature type="transmembrane region" description="Helical" evidence="1">
    <location>
        <begin position="45"/>
        <end position="68"/>
    </location>
</feature>
<dbReference type="AlphaFoldDB" id="A0A8J3D968"/>
<evidence type="ECO:0000313" key="3">
    <source>
        <dbReference type="Proteomes" id="UP000598271"/>
    </source>
</evidence>
<dbReference type="RefSeq" id="WP_189565877.1">
    <property type="nucleotide sequence ID" value="NZ_BMXF01000003.1"/>
</dbReference>
<evidence type="ECO:0000313" key="2">
    <source>
        <dbReference type="EMBL" id="GHB78381.1"/>
    </source>
</evidence>
<evidence type="ECO:0000256" key="1">
    <source>
        <dbReference type="SAM" id="Phobius"/>
    </source>
</evidence>
<accession>A0A8J3D968</accession>
<comment type="caution">
    <text evidence="2">The sequence shown here is derived from an EMBL/GenBank/DDBJ whole genome shotgun (WGS) entry which is preliminary data.</text>
</comment>
<sequence>MEKELPLEKEMRDLFAKFPAFPDSLVEILVTVAPWGALIGAIFGILGFLGLVGVGSFVSVASIGVGAYGSTWKMWVSIIGLGIVAVIYLLAFSPLRARSKRGWDLMYYAFLLNLAINLITFSFFSLILSFIIGGWILFQVRPKYV</sequence>
<keyword evidence="1" id="KW-1133">Transmembrane helix</keyword>
<keyword evidence="3" id="KW-1185">Reference proteome</keyword>
<dbReference type="EMBL" id="BMXF01000003">
    <property type="protein sequence ID" value="GHB78381.1"/>
    <property type="molecule type" value="Genomic_DNA"/>
</dbReference>
<keyword evidence="1" id="KW-0472">Membrane</keyword>
<feature type="transmembrane region" description="Helical" evidence="1">
    <location>
        <begin position="105"/>
        <end position="138"/>
    </location>
</feature>
<name>A0A8J3D968_9BACT</name>
<reference evidence="2 3" key="1">
    <citation type="journal article" date="2014" name="Int. J. Syst. Evol. Microbiol.">
        <title>Complete genome sequence of Corynebacterium casei LMG S-19264T (=DSM 44701T), isolated from a smear-ripened cheese.</title>
        <authorList>
            <consortium name="US DOE Joint Genome Institute (JGI-PGF)"/>
            <person name="Walter F."/>
            <person name="Albersmeier A."/>
            <person name="Kalinowski J."/>
            <person name="Ruckert C."/>
        </authorList>
    </citation>
    <scope>NUCLEOTIDE SEQUENCE [LARGE SCALE GENOMIC DNA]</scope>
    <source>
        <strain evidence="2 3">KCTC 12866</strain>
    </source>
</reference>
<proteinExistence type="predicted"/>
<protein>
    <recommendedName>
        <fullName evidence="4">Chromate transporter</fullName>
    </recommendedName>
</protein>
<feature type="transmembrane region" description="Helical" evidence="1">
    <location>
        <begin position="74"/>
        <end position="93"/>
    </location>
</feature>
<dbReference type="Proteomes" id="UP000598271">
    <property type="component" value="Unassembled WGS sequence"/>
</dbReference>
<organism evidence="2 3">
    <name type="scientific">Persicitalea jodogahamensis</name>
    <dbReference type="NCBI Taxonomy" id="402147"/>
    <lineage>
        <taxon>Bacteria</taxon>
        <taxon>Pseudomonadati</taxon>
        <taxon>Bacteroidota</taxon>
        <taxon>Cytophagia</taxon>
        <taxon>Cytophagales</taxon>
        <taxon>Spirosomataceae</taxon>
        <taxon>Persicitalea</taxon>
    </lineage>
</organism>
<evidence type="ECO:0008006" key="4">
    <source>
        <dbReference type="Google" id="ProtNLM"/>
    </source>
</evidence>
<keyword evidence="1" id="KW-0812">Transmembrane</keyword>